<protein>
    <submittedName>
        <fullName evidence="2">Uncharacterized protein</fullName>
    </submittedName>
</protein>
<dbReference type="AlphaFoldDB" id="A0A8S9LLC7"/>
<gene>
    <name evidence="2" type="ORF">F2Q68_00043593</name>
</gene>
<reference evidence="2" key="1">
    <citation type="submission" date="2019-12" db="EMBL/GenBank/DDBJ databases">
        <title>Genome sequencing and annotation of Brassica cretica.</title>
        <authorList>
            <person name="Studholme D.J."/>
            <person name="Sarris P.F."/>
        </authorList>
    </citation>
    <scope>NUCLEOTIDE SEQUENCE</scope>
    <source>
        <strain evidence="2">PFS-001/15</strain>
        <tissue evidence="2">Leaf</tissue>
    </source>
</reference>
<evidence type="ECO:0000313" key="2">
    <source>
        <dbReference type="EMBL" id="KAF2606328.1"/>
    </source>
</evidence>
<dbReference type="Proteomes" id="UP000712281">
    <property type="component" value="Unassembled WGS sequence"/>
</dbReference>
<accession>A0A8S9LLC7</accession>
<comment type="caution">
    <text evidence="2">The sequence shown here is derived from an EMBL/GenBank/DDBJ whole genome shotgun (WGS) entry which is preliminary data.</text>
</comment>
<evidence type="ECO:0000313" key="3">
    <source>
        <dbReference type="Proteomes" id="UP000712281"/>
    </source>
</evidence>
<name>A0A8S9LLC7_BRACR</name>
<dbReference type="EMBL" id="QGKW02000276">
    <property type="protein sequence ID" value="KAF2606328.1"/>
    <property type="molecule type" value="Genomic_DNA"/>
</dbReference>
<feature type="region of interest" description="Disordered" evidence="1">
    <location>
        <begin position="68"/>
        <end position="94"/>
    </location>
</feature>
<feature type="compositionally biased region" description="Basic and acidic residues" evidence="1">
    <location>
        <begin position="73"/>
        <end position="92"/>
    </location>
</feature>
<evidence type="ECO:0000256" key="1">
    <source>
        <dbReference type="SAM" id="MobiDB-lite"/>
    </source>
</evidence>
<proteinExistence type="predicted"/>
<feature type="region of interest" description="Disordered" evidence="1">
    <location>
        <begin position="109"/>
        <end position="135"/>
    </location>
</feature>
<organism evidence="2 3">
    <name type="scientific">Brassica cretica</name>
    <name type="common">Mustard</name>
    <dbReference type="NCBI Taxonomy" id="69181"/>
    <lineage>
        <taxon>Eukaryota</taxon>
        <taxon>Viridiplantae</taxon>
        <taxon>Streptophyta</taxon>
        <taxon>Embryophyta</taxon>
        <taxon>Tracheophyta</taxon>
        <taxon>Spermatophyta</taxon>
        <taxon>Magnoliopsida</taxon>
        <taxon>eudicotyledons</taxon>
        <taxon>Gunneridae</taxon>
        <taxon>Pentapetalae</taxon>
        <taxon>rosids</taxon>
        <taxon>malvids</taxon>
        <taxon>Brassicales</taxon>
        <taxon>Brassicaceae</taxon>
        <taxon>Brassiceae</taxon>
        <taxon>Brassica</taxon>
    </lineage>
</organism>
<sequence length="202" mass="22130">MGGSGAVGGSWGPVGAVIADLQGRERHLFGYNSHPFSPIAVPTPSLSINTGPWGQICTHNFLREPLPKSLETFPKKERENRRSKGRTGDPKGKPARVLAVPVKTCSWKARPEEMDTRQREKEKDKEKEMGPGEGTHKVSGVADDLIGLVACLLCGYIHSLYLFRSAYSVCLLCWIGLIRHGTLNPGLGRFNNQVLGLWPDCP</sequence>